<name>A0ABN9WP76_9DINO</name>
<evidence type="ECO:0000313" key="2">
    <source>
        <dbReference type="Proteomes" id="UP001189429"/>
    </source>
</evidence>
<feature type="non-terminal residue" evidence="1">
    <location>
        <position position="1"/>
    </location>
</feature>
<evidence type="ECO:0000313" key="1">
    <source>
        <dbReference type="EMBL" id="CAK0888453.1"/>
    </source>
</evidence>
<accession>A0ABN9WP76</accession>
<feature type="non-terminal residue" evidence="1">
    <location>
        <position position="172"/>
    </location>
</feature>
<dbReference type="Proteomes" id="UP001189429">
    <property type="component" value="Unassembled WGS sequence"/>
</dbReference>
<reference evidence="1" key="1">
    <citation type="submission" date="2023-10" db="EMBL/GenBank/DDBJ databases">
        <authorList>
            <person name="Chen Y."/>
            <person name="Shah S."/>
            <person name="Dougan E. K."/>
            <person name="Thang M."/>
            <person name="Chan C."/>
        </authorList>
    </citation>
    <scope>NUCLEOTIDE SEQUENCE [LARGE SCALE GENOMIC DNA]</scope>
</reference>
<protein>
    <submittedName>
        <fullName evidence="1">Uncharacterized protein</fullName>
    </submittedName>
</protein>
<keyword evidence="2" id="KW-1185">Reference proteome</keyword>
<gene>
    <name evidence="1" type="ORF">PCOR1329_LOCUS69248</name>
</gene>
<dbReference type="EMBL" id="CAUYUJ010019077">
    <property type="protein sequence ID" value="CAK0888453.1"/>
    <property type="molecule type" value="Genomic_DNA"/>
</dbReference>
<organism evidence="1 2">
    <name type="scientific">Prorocentrum cordatum</name>
    <dbReference type="NCBI Taxonomy" id="2364126"/>
    <lineage>
        <taxon>Eukaryota</taxon>
        <taxon>Sar</taxon>
        <taxon>Alveolata</taxon>
        <taxon>Dinophyceae</taxon>
        <taxon>Prorocentrales</taxon>
        <taxon>Prorocentraceae</taxon>
        <taxon>Prorocentrum</taxon>
    </lineage>
</organism>
<proteinExistence type="predicted"/>
<comment type="caution">
    <text evidence="1">The sequence shown here is derived from an EMBL/GenBank/DDBJ whole genome shotgun (WGS) entry which is preliminary data.</text>
</comment>
<sequence>VAMLGWGEVQREGGTVYVSLDGEEFDAIEDAHQAFQIADASGGSLRDVTKGLAQGKYRGSVLSQRDDWMDHGDHPTVQDMSLYVYSIWVHRVELPSYALPAGELGRRAGRRAAHPDADGFQFAVSAESSVETHCLMKSALLRPVRLPDADGPSDARELRFLLACEHLCVAPE</sequence>